<dbReference type="Pfam" id="PF06224">
    <property type="entry name" value="AlkZ-like"/>
    <property type="match status" value="1"/>
</dbReference>
<evidence type="ECO:0000313" key="2">
    <source>
        <dbReference type="Proteomes" id="UP001501586"/>
    </source>
</evidence>
<name>A0ABP8EJS0_9MICO</name>
<dbReference type="RefSeq" id="WP_344718240.1">
    <property type="nucleotide sequence ID" value="NZ_BAABAZ010000006.1"/>
</dbReference>
<dbReference type="Proteomes" id="UP001501586">
    <property type="component" value="Unassembled WGS sequence"/>
</dbReference>
<protein>
    <submittedName>
        <fullName evidence="1">Crosslink repair DNA glycosylase YcaQ family protein</fullName>
    </submittedName>
</protein>
<reference evidence="2" key="1">
    <citation type="journal article" date="2019" name="Int. J. Syst. Evol. Microbiol.">
        <title>The Global Catalogue of Microorganisms (GCM) 10K type strain sequencing project: providing services to taxonomists for standard genome sequencing and annotation.</title>
        <authorList>
            <consortium name="The Broad Institute Genomics Platform"/>
            <consortium name="The Broad Institute Genome Sequencing Center for Infectious Disease"/>
            <person name="Wu L."/>
            <person name="Ma J."/>
        </authorList>
    </citation>
    <scope>NUCLEOTIDE SEQUENCE [LARGE SCALE GENOMIC DNA]</scope>
    <source>
        <strain evidence="2">JCM 17458</strain>
    </source>
</reference>
<sequence length="385" mass="41392">MTLIRGGPTALTRAELLRLRMRSQGLVRSAGGKESQRGAPALGTPAAAAERLFAWQGQDLGSALWALGVRAPGTTREEVRAAFTAGRLVRSWPFRGTLHALAAADLPWILELTGPRTLGGLTRRNAELGITEATVDSARALASELLRGRKHASRRRLLDAFEDGGLATAGRGSHLISRLALEGTLVFGPFAGGEHQLVLVDEWITESRRFDTEGAVREIVRRYLAGRGPAALSDLAWWAKLPVRWIRSAAMELGDELTTFDYQGTELWGHAPALDSTTGLAPRQVLLPAGFDEVLLGYADRSAVLPAEHAGKVVPGGNGIFKPAVLVRGRAIGTWRAKPGARQVSVAVIPFERPPADRIVTAIRTQARAYAAYLGLDLAELVIEH</sequence>
<dbReference type="EMBL" id="BAABAZ010000006">
    <property type="protein sequence ID" value="GAA4284229.1"/>
    <property type="molecule type" value="Genomic_DNA"/>
</dbReference>
<comment type="caution">
    <text evidence="1">The sequence shown here is derived from an EMBL/GenBank/DDBJ whole genome shotgun (WGS) entry which is preliminary data.</text>
</comment>
<dbReference type="InterPro" id="IPR009351">
    <property type="entry name" value="AlkZ-like"/>
</dbReference>
<evidence type="ECO:0000313" key="1">
    <source>
        <dbReference type="EMBL" id="GAA4284229.1"/>
    </source>
</evidence>
<keyword evidence="2" id="KW-1185">Reference proteome</keyword>
<organism evidence="1 2">
    <name type="scientific">Brevibacterium daeguense</name>
    <dbReference type="NCBI Taxonomy" id="909936"/>
    <lineage>
        <taxon>Bacteria</taxon>
        <taxon>Bacillati</taxon>
        <taxon>Actinomycetota</taxon>
        <taxon>Actinomycetes</taxon>
        <taxon>Micrococcales</taxon>
        <taxon>Brevibacteriaceae</taxon>
        <taxon>Brevibacterium</taxon>
    </lineage>
</organism>
<proteinExistence type="predicted"/>
<dbReference type="PANTHER" id="PTHR38479">
    <property type="entry name" value="LMO0824 PROTEIN"/>
    <property type="match status" value="1"/>
</dbReference>
<accession>A0ABP8EJS0</accession>
<gene>
    <name evidence="1" type="ORF">GCM10022261_17600</name>
</gene>
<dbReference type="PANTHER" id="PTHR38479:SF2">
    <property type="entry name" value="WINGED HELIX DNA-BINDING DOMAIN-CONTAINING PROTEIN"/>
    <property type="match status" value="1"/>
</dbReference>